<dbReference type="AlphaFoldDB" id="H0RN91"/>
<proteinExistence type="evidence at transcript level"/>
<name>H0RN91_DROME</name>
<accession>H0RN91</accession>
<reference evidence="1" key="1">
    <citation type="submission" date="2011-11" db="EMBL/GenBank/DDBJ databases">
        <authorList>
            <person name="Carlson J."/>
            <person name="Booth B."/>
            <person name="Frise E."/>
            <person name="Park S."/>
            <person name="Wan K."/>
            <person name="Yu C."/>
            <person name="Celniker S."/>
        </authorList>
    </citation>
    <scope>NUCLEOTIDE SEQUENCE</scope>
</reference>
<organism evidence="1">
    <name type="scientific">Drosophila melanogaster</name>
    <name type="common">Fruit fly</name>
    <dbReference type="NCBI Taxonomy" id="7227"/>
    <lineage>
        <taxon>Eukaryota</taxon>
        <taxon>Metazoa</taxon>
        <taxon>Ecdysozoa</taxon>
        <taxon>Arthropoda</taxon>
        <taxon>Hexapoda</taxon>
        <taxon>Insecta</taxon>
        <taxon>Pterygota</taxon>
        <taxon>Neoptera</taxon>
        <taxon>Endopterygota</taxon>
        <taxon>Diptera</taxon>
        <taxon>Brachycera</taxon>
        <taxon>Muscomorpha</taxon>
        <taxon>Ephydroidea</taxon>
        <taxon>Drosophilidae</taxon>
        <taxon>Drosophila</taxon>
        <taxon>Sophophora</taxon>
    </lineage>
</organism>
<gene>
    <name evidence="1" type="primary">CG43053-RA</name>
</gene>
<protein>
    <submittedName>
        <fullName evidence="1">FI16914p1</fullName>
    </submittedName>
</protein>
<sequence>MWNGKLRCLAARVSSTLKNYLRTGPGGGRDAFQLFPETGKRRQTHMLGTYII</sequence>
<evidence type="ECO:0000313" key="1">
    <source>
        <dbReference type="EMBL" id="AEU04562.1"/>
    </source>
</evidence>
<dbReference type="EMBL" id="BT132813">
    <property type="protein sequence ID" value="AEU04562.1"/>
    <property type="molecule type" value="mRNA"/>
</dbReference>